<name>H1LI21_9LACO</name>
<gene>
    <name evidence="1" type="ORF">HMPREF9104_02262</name>
</gene>
<dbReference type="EMBL" id="AGRJ01000201">
    <property type="protein sequence ID" value="EHO49974.1"/>
    <property type="molecule type" value="Genomic_DNA"/>
</dbReference>
<dbReference type="Proteomes" id="UP000005025">
    <property type="component" value="Unassembled WGS sequence"/>
</dbReference>
<dbReference type="AlphaFoldDB" id="H1LI21"/>
<reference evidence="1 2" key="1">
    <citation type="submission" date="2011-09" db="EMBL/GenBank/DDBJ databases">
        <authorList>
            <person name="Weinstock G."/>
            <person name="Sodergren E."/>
            <person name="Clifton S."/>
            <person name="Fulton L."/>
            <person name="Fulton B."/>
            <person name="Courtney L."/>
            <person name="Fronick C."/>
            <person name="Harrison M."/>
            <person name="Strong C."/>
            <person name="Farmer C."/>
            <person name="Delahaunty K."/>
            <person name="Markovic C."/>
            <person name="Hall O."/>
            <person name="Minx P."/>
            <person name="Tomlinson C."/>
            <person name="Mitreva M."/>
            <person name="Hou S."/>
            <person name="Chen J."/>
            <person name="Wollam A."/>
            <person name="Pepin K.H."/>
            <person name="Johnson M."/>
            <person name="Bhonagiri V."/>
            <person name="Zhang X."/>
            <person name="Suruliraj S."/>
            <person name="Warren W."/>
            <person name="Chinwalla A."/>
            <person name="Mardis E.R."/>
            <person name="Wilson R.K."/>
        </authorList>
    </citation>
    <scope>NUCLEOTIDE SEQUENCE [LARGE SCALE GENOMIC DNA]</scope>
    <source>
        <strain evidence="1 2">F0435</strain>
    </source>
</reference>
<evidence type="ECO:0000313" key="1">
    <source>
        <dbReference type="EMBL" id="EHO49974.1"/>
    </source>
</evidence>
<protein>
    <submittedName>
        <fullName evidence="1">Uncharacterized protein</fullName>
    </submittedName>
</protein>
<sequence>MLIALLRSLCLRTASVKQKPEHKQPIQKFQAREFPNRPTYVPAFNRFMPLTDFRTAL</sequence>
<dbReference type="STRING" id="797516.HMPREF9104_02262"/>
<evidence type="ECO:0000313" key="2">
    <source>
        <dbReference type="Proteomes" id="UP000005025"/>
    </source>
</evidence>
<comment type="caution">
    <text evidence="1">The sequence shown here is derived from an EMBL/GenBank/DDBJ whole genome shotgun (WGS) entry which is preliminary data.</text>
</comment>
<proteinExistence type="predicted"/>
<accession>H1LI21</accession>
<dbReference type="HOGENOM" id="CLU_2991027_0_0_9"/>
<organism evidence="1 2">
    <name type="scientific">Lentilactobacillus kisonensis F0435</name>
    <dbReference type="NCBI Taxonomy" id="797516"/>
    <lineage>
        <taxon>Bacteria</taxon>
        <taxon>Bacillati</taxon>
        <taxon>Bacillota</taxon>
        <taxon>Bacilli</taxon>
        <taxon>Lactobacillales</taxon>
        <taxon>Lactobacillaceae</taxon>
        <taxon>Lentilactobacillus</taxon>
    </lineage>
</organism>